<dbReference type="PANTHER" id="PTHR43384">
    <property type="entry name" value="SEPTUM SITE-DETERMINING PROTEIN MIND HOMOLOG, CHLOROPLASTIC-RELATED"/>
    <property type="match status" value="1"/>
</dbReference>
<dbReference type="Proteomes" id="UP000224130">
    <property type="component" value="Unassembled WGS sequence"/>
</dbReference>
<name>A0A2A9EUE1_9MICO</name>
<dbReference type="PANTHER" id="PTHR43384:SF11">
    <property type="entry name" value="SEPTUM SITE DETERMINING PROTEIN"/>
    <property type="match status" value="1"/>
</dbReference>
<accession>A0A2A9EUE1</accession>
<dbReference type="GO" id="GO:0005524">
    <property type="term" value="F:ATP binding"/>
    <property type="evidence" value="ECO:0007669"/>
    <property type="project" value="TreeGrafter"/>
</dbReference>
<feature type="transmembrane region" description="Helical" evidence="2">
    <location>
        <begin position="20"/>
        <end position="41"/>
    </location>
</feature>
<evidence type="ECO:0000256" key="1">
    <source>
        <dbReference type="SAM" id="MobiDB-lite"/>
    </source>
</evidence>
<keyword evidence="2" id="KW-1133">Transmembrane helix</keyword>
<dbReference type="GO" id="GO:0016887">
    <property type="term" value="F:ATP hydrolysis activity"/>
    <property type="evidence" value="ECO:0007669"/>
    <property type="project" value="TreeGrafter"/>
</dbReference>
<keyword evidence="2" id="KW-0472">Membrane</keyword>
<dbReference type="InterPro" id="IPR027417">
    <property type="entry name" value="P-loop_NTPase"/>
</dbReference>
<dbReference type="GO" id="GO:0005829">
    <property type="term" value="C:cytosol"/>
    <property type="evidence" value="ECO:0007669"/>
    <property type="project" value="TreeGrafter"/>
</dbReference>
<dbReference type="AlphaFoldDB" id="A0A2A9EUE1"/>
<sequence length="296" mass="29418">MTAPPDLPSAAPDGPPRPARLVAVVGACGGAGASVLAAALARAWRRHGPGTTLVDLDVPGAGVEVLLGTEDERGSRWTDLDGARGTVDGAALLATLPRWGAVPVLSASRHDPRPPADDVVLDTTTALLRAGQRLVLDVPRPPAWTPATRSLLAAADDVVLVVPLTVPGAAGAAAVTTLLAAAGARSPLVVARGPAPGRVDPGALGQVLGRPVDVVVRWDAGVATAVEHGAGPVPARRGRLHRAVTTLAGLVDRTVVPVVPAERAAGVRPAGRIGRAGRAGGPGHAADAWPAAGGVA</sequence>
<evidence type="ECO:0000256" key="2">
    <source>
        <dbReference type="SAM" id="Phobius"/>
    </source>
</evidence>
<dbReference type="GO" id="GO:0009898">
    <property type="term" value="C:cytoplasmic side of plasma membrane"/>
    <property type="evidence" value="ECO:0007669"/>
    <property type="project" value="TreeGrafter"/>
</dbReference>
<dbReference type="RefSeq" id="WP_211287447.1">
    <property type="nucleotide sequence ID" value="NZ_PDJJ01000001.1"/>
</dbReference>
<gene>
    <name evidence="3" type="ORF">ATJ88_0540</name>
</gene>
<feature type="region of interest" description="Disordered" evidence="1">
    <location>
        <begin position="274"/>
        <end position="296"/>
    </location>
</feature>
<proteinExistence type="predicted"/>
<dbReference type="SUPFAM" id="SSF52540">
    <property type="entry name" value="P-loop containing nucleoside triphosphate hydrolases"/>
    <property type="match status" value="1"/>
</dbReference>
<comment type="caution">
    <text evidence="3">The sequence shown here is derived from an EMBL/GenBank/DDBJ whole genome shotgun (WGS) entry which is preliminary data.</text>
</comment>
<dbReference type="EMBL" id="PDJJ01000001">
    <property type="protein sequence ID" value="PFG41892.1"/>
    <property type="molecule type" value="Genomic_DNA"/>
</dbReference>
<dbReference type="InterPro" id="IPR050625">
    <property type="entry name" value="ParA/MinD_ATPase"/>
</dbReference>
<feature type="compositionally biased region" description="Low complexity" evidence="1">
    <location>
        <begin position="284"/>
        <end position="296"/>
    </location>
</feature>
<protein>
    <submittedName>
        <fullName evidence="3">Secretion/DNA translocation related CpaE-like protein</fullName>
    </submittedName>
</protein>
<keyword evidence="2" id="KW-0812">Transmembrane</keyword>
<dbReference type="GO" id="GO:0051782">
    <property type="term" value="P:negative regulation of cell division"/>
    <property type="evidence" value="ECO:0007669"/>
    <property type="project" value="TreeGrafter"/>
</dbReference>
<organism evidence="3 4">
    <name type="scientific">Isoptericola jiangsuensis</name>
    <dbReference type="NCBI Taxonomy" id="548579"/>
    <lineage>
        <taxon>Bacteria</taxon>
        <taxon>Bacillati</taxon>
        <taxon>Actinomycetota</taxon>
        <taxon>Actinomycetes</taxon>
        <taxon>Micrococcales</taxon>
        <taxon>Promicromonosporaceae</taxon>
        <taxon>Isoptericola</taxon>
    </lineage>
</organism>
<evidence type="ECO:0000313" key="4">
    <source>
        <dbReference type="Proteomes" id="UP000224130"/>
    </source>
</evidence>
<evidence type="ECO:0000313" key="3">
    <source>
        <dbReference type="EMBL" id="PFG41892.1"/>
    </source>
</evidence>
<keyword evidence="4" id="KW-1185">Reference proteome</keyword>
<reference evidence="3 4" key="1">
    <citation type="submission" date="2017-10" db="EMBL/GenBank/DDBJ databases">
        <title>Sequencing the genomes of 1000 actinobacteria strains.</title>
        <authorList>
            <person name="Klenk H.-P."/>
        </authorList>
    </citation>
    <scope>NUCLEOTIDE SEQUENCE [LARGE SCALE GENOMIC DNA]</scope>
    <source>
        <strain evidence="3 4">DSM 21863</strain>
    </source>
</reference>
<dbReference type="Gene3D" id="3.40.50.300">
    <property type="entry name" value="P-loop containing nucleotide triphosphate hydrolases"/>
    <property type="match status" value="1"/>
</dbReference>